<gene>
    <name evidence="1" type="ORF">BLA29_012039</name>
</gene>
<keyword evidence="2" id="KW-1185">Reference proteome</keyword>
<accession>A0A1Y3B3J9</accession>
<name>A0A1Y3B3J9_EURMA</name>
<proteinExistence type="predicted"/>
<dbReference type="AlphaFoldDB" id="A0A1Y3B3J9"/>
<dbReference type="Proteomes" id="UP000194236">
    <property type="component" value="Unassembled WGS sequence"/>
</dbReference>
<protein>
    <submittedName>
        <fullName evidence="1">Uncharacterized protein</fullName>
    </submittedName>
</protein>
<evidence type="ECO:0000313" key="1">
    <source>
        <dbReference type="EMBL" id="OTF74654.1"/>
    </source>
</evidence>
<dbReference type="EMBL" id="MUJZ01046002">
    <property type="protein sequence ID" value="OTF74654.1"/>
    <property type="molecule type" value="Genomic_DNA"/>
</dbReference>
<comment type="caution">
    <text evidence="1">The sequence shown here is derived from an EMBL/GenBank/DDBJ whole genome shotgun (WGS) entry which is preliminary data.</text>
</comment>
<sequence length="109" mass="12236">MNGGATITRDNMQNVSKLIAQQQQQQQQGSVPNFPFDLNMLSGLTASNNDGNLNVIEAEQQLSSLIDQLQMFRSKLVSQHQQPSVMMRFLSYCCRSYCVAITHHKNTMG</sequence>
<organism evidence="1 2">
    <name type="scientific">Euroglyphus maynei</name>
    <name type="common">Mayne's house dust mite</name>
    <dbReference type="NCBI Taxonomy" id="6958"/>
    <lineage>
        <taxon>Eukaryota</taxon>
        <taxon>Metazoa</taxon>
        <taxon>Ecdysozoa</taxon>
        <taxon>Arthropoda</taxon>
        <taxon>Chelicerata</taxon>
        <taxon>Arachnida</taxon>
        <taxon>Acari</taxon>
        <taxon>Acariformes</taxon>
        <taxon>Sarcoptiformes</taxon>
        <taxon>Astigmata</taxon>
        <taxon>Psoroptidia</taxon>
        <taxon>Analgoidea</taxon>
        <taxon>Pyroglyphidae</taxon>
        <taxon>Pyroglyphinae</taxon>
        <taxon>Euroglyphus</taxon>
    </lineage>
</organism>
<evidence type="ECO:0000313" key="2">
    <source>
        <dbReference type="Proteomes" id="UP000194236"/>
    </source>
</evidence>
<reference evidence="1 2" key="1">
    <citation type="submission" date="2017-03" db="EMBL/GenBank/DDBJ databases">
        <title>Genome Survey of Euroglyphus maynei.</title>
        <authorList>
            <person name="Arlian L.G."/>
            <person name="Morgan M.S."/>
            <person name="Rider S.D."/>
        </authorList>
    </citation>
    <scope>NUCLEOTIDE SEQUENCE [LARGE SCALE GENOMIC DNA]</scope>
    <source>
        <strain evidence="1">Arlian Lab</strain>
        <tissue evidence="1">Whole body</tissue>
    </source>
</reference>